<evidence type="ECO:0000313" key="9">
    <source>
        <dbReference type="Proteomes" id="UP000664203"/>
    </source>
</evidence>
<dbReference type="EMBL" id="CAJPDR010000020">
    <property type="protein sequence ID" value="CAF9907134.1"/>
    <property type="molecule type" value="Genomic_DNA"/>
</dbReference>
<dbReference type="InterPro" id="IPR052337">
    <property type="entry name" value="SAT4-like"/>
</dbReference>
<dbReference type="OrthoDB" id="3648173at2759"/>
<evidence type="ECO:0000256" key="3">
    <source>
        <dbReference type="ARBA" id="ARBA00022989"/>
    </source>
</evidence>
<evidence type="ECO:0000256" key="1">
    <source>
        <dbReference type="ARBA" id="ARBA00004141"/>
    </source>
</evidence>
<protein>
    <recommendedName>
        <fullName evidence="7">Rhodopsin domain-containing protein</fullName>
    </recommendedName>
</protein>
<feature type="transmembrane region" description="Helical" evidence="6">
    <location>
        <begin position="12"/>
        <end position="31"/>
    </location>
</feature>
<accession>A0A8H3IB76</accession>
<feature type="transmembrane region" description="Helical" evidence="6">
    <location>
        <begin position="191"/>
        <end position="214"/>
    </location>
</feature>
<keyword evidence="9" id="KW-1185">Reference proteome</keyword>
<proteinExistence type="inferred from homology"/>
<feature type="transmembrane region" description="Helical" evidence="6">
    <location>
        <begin position="226"/>
        <end position="246"/>
    </location>
</feature>
<gene>
    <name evidence="8" type="ORF">ALECFALPRED_003073</name>
</gene>
<comment type="similarity">
    <text evidence="5">Belongs to the SAT4 family.</text>
</comment>
<evidence type="ECO:0000256" key="2">
    <source>
        <dbReference type="ARBA" id="ARBA00022692"/>
    </source>
</evidence>
<feature type="transmembrane region" description="Helical" evidence="6">
    <location>
        <begin position="77"/>
        <end position="97"/>
    </location>
</feature>
<comment type="caution">
    <text evidence="8">The sequence shown here is derived from an EMBL/GenBank/DDBJ whole genome shotgun (WGS) entry which is preliminary data.</text>
</comment>
<evidence type="ECO:0000256" key="5">
    <source>
        <dbReference type="ARBA" id="ARBA00038359"/>
    </source>
</evidence>
<feature type="transmembrane region" description="Helical" evidence="6">
    <location>
        <begin position="145"/>
        <end position="167"/>
    </location>
</feature>
<name>A0A8H3IB76_9LECA</name>
<keyword evidence="2 6" id="KW-0812">Transmembrane</keyword>
<reference evidence="8" key="1">
    <citation type="submission" date="2021-03" db="EMBL/GenBank/DDBJ databases">
        <authorList>
            <person name="Tagirdzhanova G."/>
        </authorList>
    </citation>
    <scope>NUCLEOTIDE SEQUENCE</scope>
</reference>
<evidence type="ECO:0000313" key="8">
    <source>
        <dbReference type="EMBL" id="CAF9907134.1"/>
    </source>
</evidence>
<evidence type="ECO:0000259" key="7">
    <source>
        <dbReference type="Pfam" id="PF20684"/>
    </source>
</evidence>
<comment type="subcellular location">
    <subcellularLocation>
        <location evidence="1">Membrane</location>
        <topology evidence="1">Multi-pass membrane protein</topology>
    </subcellularLocation>
</comment>
<dbReference type="PANTHER" id="PTHR33048">
    <property type="entry name" value="PTH11-LIKE INTEGRAL MEMBRANE PROTEIN (AFU_ORTHOLOGUE AFUA_5G11245)"/>
    <property type="match status" value="1"/>
</dbReference>
<sequence length="257" mass="29393">MLVNTDPSSEQHTIVVACIVTPIVTSLFVGIRVWTRTFASHWTGWDDYAALVTWVSTSLWWPLLVAAPLMRFEKLFCIAYSILVGLGTNYGFGWHVADMSPYRYIAYNEWIFISSIVYLISLLGYKVTLLLLYLRLFGVDKIFRYATWAVMLFVFGYLFSNLLTQIFGCTPIDKYWKPKTPGHCLVLTKAVYAYGSMNCISDLFIFVLPLPMVWRMQLSRKDKIGVTLVFMGGAVAFVVAIVRYGLLLHRFHATDKT</sequence>
<dbReference type="GO" id="GO:0016020">
    <property type="term" value="C:membrane"/>
    <property type="evidence" value="ECO:0007669"/>
    <property type="project" value="UniProtKB-SubCell"/>
</dbReference>
<feature type="transmembrane region" description="Helical" evidence="6">
    <location>
        <begin position="109"/>
        <end position="133"/>
    </location>
</feature>
<keyword evidence="4 6" id="KW-0472">Membrane</keyword>
<feature type="transmembrane region" description="Helical" evidence="6">
    <location>
        <begin position="51"/>
        <end position="70"/>
    </location>
</feature>
<feature type="non-terminal residue" evidence="8">
    <location>
        <position position="257"/>
    </location>
</feature>
<dbReference type="AlphaFoldDB" id="A0A8H3IB76"/>
<dbReference type="Proteomes" id="UP000664203">
    <property type="component" value="Unassembled WGS sequence"/>
</dbReference>
<evidence type="ECO:0000256" key="6">
    <source>
        <dbReference type="SAM" id="Phobius"/>
    </source>
</evidence>
<dbReference type="Pfam" id="PF20684">
    <property type="entry name" value="Fung_rhodopsin"/>
    <property type="match status" value="1"/>
</dbReference>
<keyword evidence="3 6" id="KW-1133">Transmembrane helix</keyword>
<feature type="domain" description="Rhodopsin" evidence="7">
    <location>
        <begin position="31"/>
        <end position="257"/>
    </location>
</feature>
<dbReference type="PANTHER" id="PTHR33048:SF47">
    <property type="entry name" value="INTEGRAL MEMBRANE PROTEIN-RELATED"/>
    <property type="match status" value="1"/>
</dbReference>
<evidence type="ECO:0000256" key="4">
    <source>
        <dbReference type="ARBA" id="ARBA00023136"/>
    </source>
</evidence>
<dbReference type="InterPro" id="IPR049326">
    <property type="entry name" value="Rhodopsin_dom_fungi"/>
</dbReference>
<organism evidence="8 9">
    <name type="scientific">Alectoria fallacina</name>
    <dbReference type="NCBI Taxonomy" id="1903189"/>
    <lineage>
        <taxon>Eukaryota</taxon>
        <taxon>Fungi</taxon>
        <taxon>Dikarya</taxon>
        <taxon>Ascomycota</taxon>
        <taxon>Pezizomycotina</taxon>
        <taxon>Lecanoromycetes</taxon>
        <taxon>OSLEUM clade</taxon>
        <taxon>Lecanoromycetidae</taxon>
        <taxon>Lecanorales</taxon>
        <taxon>Lecanorineae</taxon>
        <taxon>Parmeliaceae</taxon>
        <taxon>Alectoria</taxon>
    </lineage>
</organism>